<dbReference type="InterPro" id="IPR039052">
    <property type="entry name" value="Antitox_PemI-like"/>
</dbReference>
<protein>
    <submittedName>
        <fullName evidence="3">SpoVT/AbrB-like protein</fullName>
    </submittedName>
</protein>
<dbReference type="EMBL" id="ACIL03000002">
    <property type="protein sequence ID" value="ESL04644.1"/>
    <property type="molecule type" value="Genomic_DNA"/>
</dbReference>
<dbReference type="GO" id="GO:0097351">
    <property type="term" value="F:toxin sequestering activity"/>
    <property type="evidence" value="ECO:0007669"/>
    <property type="project" value="InterPro"/>
</dbReference>
<reference evidence="3 4" key="1">
    <citation type="submission" date="2013-06" db="EMBL/GenBank/DDBJ databases">
        <authorList>
            <person name="Weinstock G."/>
            <person name="Sodergren E."/>
            <person name="Clifton S."/>
            <person name="Fulton L."/>
            <person name="Fulton B."/>
            <person name="Courtney L."/>
            <person name="Fronick C."/>
            <person name="Harrison M."/>
            <person name="Strong C."/>
            <person name="Farmer C."/>
            <person name="Delahaunty K."/>
            <person name="Markovic C."/>
            <person name="Hall O."/>
            <person name="Minx P."/>
            <person name="Tomlinson C."/>
            <person name="Mitreva M."/>
            <person name="Nelson J."/>
            <person name="Hou S."/>
            <person name="Wollam A."/>
            <person name="Pepin K.H."/>
            <person name="Johnson M."/>
            <person name="Bhonagiri V."/>
            <person name="Nash W.E."/>
            <person name="Warren W."/>
            <person name="Chinwalla A."/>
            <person name="Mardis E.R."/>
            <person name="Wilson R.K."/>
        </authorList>
    </citation>
    <scope>NUCLEOTIDE SEQUENCE [LARGE SCALE GENOMIC DNA]</scope>
    <source>
        <strain evidence="3 4">ATCC 51271</strain>
    </source>
</reference>
<dbReference type="SUPFAM" id="SSF89447">
    <property type="entry name" value="AbrB/MazE/MraZ-like"/>
    <property type="match status" value="1"/>
</dbReference>
<organism evidence="3 4">
    <name type="scientific">Catonella morbi ATCC 51271</name>
    <dbReference type="NCBI Taxonomy" id="592026"/>
    <lineage>
        <taxon>Bacteria</taxon>
        <taxon>Bacillati</taxon>
        <taxon>Bacillota</taxon>
        <taxon>Clostridia</taxon>
        <taxon>Lachnospirales</taxon>
        <taxon>Lachnospiraceae</taxon>
        <taxon>Catonella</taxon>
    </lineage>
</organism>
<dbReference type="SMART" id="SM00966">
    <property type="entry name" value="SpoVT_AbrB"/>
    <property type="match status" value="1"/>
</dbReference>
<dbReference type="PANTHER" id="PTHR40516:SF1">
    <property type="entry name" value="ANTITOXIN CHPS-RELATED"/>
    <property type="match status" value="1"/>
</dbReference>
<sequence>MTLDTKDIHGISFLYGGEFMENVMQEYTTLSQWGNSKATRIPTSILKLLDIDVNQKFSVSVKDRSIVLTPESQKPDSIQDLFAGWEDDGVRHQEADWGESKGEELQW</sequence>
<dbReference type="HOGENOM" id="CLU_150554_1_1_9"/>
<dbReference type="PROSITE" id="PS51740">
    <property type="entry name" value="SPOVT_ABRB"/>
    <property type="match status" value="1"/>
</dbReference>
<comment type="caution">
    <text evidence="3">The sequence shown here is derived from an EMBL/GenBank/DDBJ whole genome shotgun (WGS) entry which is preliminary data.</text>
</comment>
<dbReference type="InterPro" id="IPR007159">
    <property type="entry name" value="SpoVT-AbrB_dom"/>
</dbReference>
<dbReference type="GO" id="GO:0003677">
    <property type="term" value="F:DNA binding"/>
    <property type="evidence" value="ECO:0007669"/>
    <property type="project" value="UniProtKB-UniRule"/>
</dbReference>
<proteinExistence type="predicted"/>
<evidence type="ECO:0000256" key="1">
    <source>
        <dbReference type="PROSITE-ProRule" id="PRU01076"/>
    </source>
</evidence>
<dbReference type="InterPro" id="IPR037914">
    <property type="entry name" value="SpoVT-AbrB_sf"/>
</dbReference>
<dbReference type="Pfam" id="PF04014">
    <property type="entry name" value="MazE_antitoxin"/>
    <property type="match status" value="1"/>
</dbReference>
<gene>
    <name evidence="3" type="ORF">GCWU0000282_000031</name>
</gene>
<keyword evidence="4" id="KW-1185">Reference proteome</keyword>
<evidence type="ECO:0000259" key="2">
    <source>
        <dbReference type="PROSITE" id="PS51740"/>
    </source>
</evidence>
<name>V2XR53_9FIRM</name>
<evidence type="ECO:0000313" key="3">
    <source>
        <dbReference type="EMBL" id="ESL04644.1"/>
    </source>
</evidence>
<feature type="domain" description="SpoVT-AbrB" evidence="2">
    <location>
        <begin position="28"/>
        <end position="73"/>
    </location>
</feature>
<dbReference type="STRING" id="592026.GCWU0000282_000031"/>
<dbReference type="eggNOG" id="COG2336">
    <property type="taxonomic scope" value="Bacteria"/>
</dbReference>
<evidence type="ECO:0000313" key="4">
    <source>
        <dbReference type="Proteomes" id="UP000018227"/>
    </source>
</evidence>
<keyword evidence="1" id="KW-0238">DNA-binding</keyword>
<dbReference type="Gene3D" id="2.10.260.10">
    <property type="match status" value="1"/>
</dbReference>
<dbReference type="Proteomes" id="UP000018227">
    <property type="component" value="Unassembled WGS sequence"/>
</dbReference>
<dbReference type="PANTHER" id="PTHR40516">
    <property type="entry name" value="ANTITOXIN CHPS-RELATED"/>
    <property type="match status" value="1"/>
</dbReference>
<accession>V2XR53</accession>
<dbReference type="AlphaFoldDB" id="V2XR53"/>